<organism evidence="1">
    <name type="scientific">Anaerostipes hadrus</name>
    <dbReference type="NCBI Taxonomy" id="649756"/>
    <lineage>
        <taxon>Bacteria</taxon>
        <taxon>Bacillati</taxon>
        <taxon>Bacillota</taxon>
        <taxon>Clostridia</taxon>
        <taxon>Lachnospirales</taxon>
        <taxon>Lachnospiraceae</taxon>
        <taxon>Anaerostipes</taxon>
    </lineage>
</organism>
<dbReference type="EMBL" id="CACRSX010000037">
    <property type="protein sequence ID" value="VYT15649.1"/>
    <property type="molecule type" value="Genomic_DNA"/>
</dbReference>
<protein>
    <submittedName>
        <fullName evidence="1">Uncharacterized protein</fullName>
    </submittedName>
</protein>
<reference evidence="1" key="1">
    <citation type="submission" date="2019-11" db="EMBL/GenBank/DDBJ databases">
        <authorList>
            <person name="Feng L."/>
        </authorList>
    </citation>
    <scope>NUCLEOTIDE SEQUENCE</scope>
    <source>
        <strain evidence="1">AhadrusLFYP4</strain>
    </source>
</reference>
<dbReference type="AlphaFoldDB" id="A0A6N2UDP3"/>
<sequence>MTNNMEKMRFEVARAIITYFPKNYIEMVFVGGVSEKEFVDEVIVEFIKYAFDNSQEKHPLRYYVPYGVNGNNDKRMLYSRLLKYCQKYRDQEYEEFKRKGLDIKELRAKNMQTMDEKKEGYSITPMQYFEMTSIHDIVALKAYVENRLSDVKKISNTSFEDMMKEYDKNVDEWRKKSNESDYKKVFYSLAFFTIDWKYEFEFAYLLAKKMEQLGVKEIDKNFFSILCARMKIQSFLGCEVGIDSRMIRSRQKMIDLLVPADLKWSDEIMVDQRCYAELLVIMAQLNNGIKLENGNTLRERFAKETTMEDWASFFKEYDIFAAWNKKELSNIRIRNMRKIFGQIHQ</sequence>
<proteinExistence type="predicted"/>
<name>A0A6N2UDP3_ANAHA</name>
<evidence type="ECO:0000313" key="1">
    <source>
        <dbReference type="EMBL" id="VYT15649.1"/>
    </source>
</evidence>
<accession>A0A6N2UDP3</accession>
<gene>
    <name evidence="1" type="ORF">AHLFYP4_01832</name>
</gene>